<dbReference type="RefSeq" id="XP_067927036.1">
    <property type="nucleotide sequence ID" value="XM_068060988.1"/>
</dbReference>
<keyword evidence="3" id="KW-1185">Reference proteome</keyword>
<evidence type="ECO:0000313" key="2">
    <source>
        <dbReference type="EMBL" id="PHJ25364.1"/>
    </source>
</evidence>
<proteinExistence type="predicted"/>
<dbReference type="OrthoDB" id="333293at2759"/>
<gene>
    <name evidence="2" type="ORF">CSUI_000781</name>
</gene>
<protein>
    <submittedName>
        <fullName evidence="2">Uncharacterized protein</fullName>
    </submittedName>
</protein>
<feature type="region of interest" description="Disordered" evidence="1">
    <location>
        <begin position="78"/>
        <end position="155"/>
    </location>
</feature>
<evidence type="ECO:0000313" key="3">
    <source>
        <dbReference type="Proteomes" id="UP000221165"/>
    </source>
</evidence>
<evidence type="ECO:0000256" key="1">
    <source>
        <dbReference type="SAM" id="MobiDB-lite"/>
    </source>
</evidence>
<dbReference type="Proteomes" id="UP000221165">
    <property type="component" value="Unassembled WGS sequence"/>
</dbReference>
<sequence length="516" mass="56558">MRRLCLSAFPCACPGTWLPRRGAAHTDVGRIASKQSALLLLLLLAFSSYLGAGGSVSSRSHDAGGGASGQWDADLTSESVSDAELPLVTPPPRGLPAASAGRNDRPSASALRSPGAEETPQNQSGRTSPLRTPSSLSEGSDTTSRSTPTGGGIPTVSTLVEEHFRQEAGSDGSKAGKNGEVDFEATATPEWRRGNRPTAQHAVWKTLEKLFKAWLQKVFRSKEAKEKCKQTKRAGGIPSASNGDSPLKTFGYPNFDEQSGTTWLQRRMPLSIVNGYPAPIRVGGEDYYVQGSYDEITAFLVCFEDYQVIGSKLTPDGEWQDDERYARIYLQIENTREDIRSPLGGVVSPLLRCGFEFFLRRFFKIGRALRHLTKFDRLLKKIASLRHMSEFLPSTSTSVLLTNWNSLERADSNEERLRELTGAVEAAHRRLGLGEEQGWLQPENVDLSAPLTLSFTTYPRPVQGVRATLPMSSNVVTLGEIREQLLRLFESSLVGRAAHDLGGEEVEEPEYEDTVL</sequence>
<feature type="compositionally biased region" description="Polar residues" evidence="1">
    <location>
        <begin position="119"/>
        <end position="148"/>
    </location>
</feature>
<organism evidence="2 3">
    <name type="scientific">Cystoisospora suis</name>
    <dbReference type="NCBI Taxonomy" id="483139"/>
    <lineage>
        <taxon>Eukaryota</taxon>
        <taxon>Sar</taxon>
        <taxon>Alveolata</taxon>
        <taxon>Apicomplexa</taxon>
        <taxon>Conoidasida</taxon>
        <taxon>Coccidia</taxon>
        <taxon>Eucoccidiorida</taxon>
        <taxon>Eimeriorina</taxon>
        <taxon>Sarcocystidae</taxon>
        <taxon>Cystoisospora</taxon>
    </lineage>
</organism>
<comment type="caution">
    <text evidence="2">The sequence shown here is derived from an EMBL/GenBank/DDBJ whole genome shotgun (WGS) entry which is preliminary data.</text>
</comment>
<accession>A0A2C6LF58</accession>
<dbReference type="VEuPathDB" id="ToxoDB:CSUI_000781"/>
<reference evidence="2 3" key="1">
    <citation type="journal article" date="2017" name="Int. J. Parasitol.">
        <title>The genome of the protozoan parasite Cystoisospora suis and a reverse vaccinology approach to identify vaccine candidates.</title>
        <authorList>
            <person name="Palmieri N."/>
            <person name="Shrestha A."/>
            <person name="Ruttkowski B."/>
            <person name="Beck T."/>
            <person name="Vogl C."/>
            <person name="Tomley F."/>
            <person name="Blake D.P."/>
            <person name="Joachim A."/>
        </authorList>
    </citation>
    <scope>NUCLEOTIDE SEQUENCE [LARGE SCALE GENOMIC DNA]</scope>
    <source>
        <strain evidence="2 3">Wien I</strain>
    </source>
</reference>
<name>A0A2C6LF58_9APIC</name>
<dbReference type="AlphaFoldDB" id="A0A2C6LF58"/>
<dbReference type="EMBL" id="MIGC01000298">
    <property type="protein sequence ID" value="PHJ25364.1"/>
    <property type="molecule type" value="Genomic_DNA"/>
</dbReference>
<dbReference type="GeneID" id="94424199"/>